<sequence>MQTQSAPSVPSTPMVPVTPVTPVGLAGILALHDVIRHDAQGLDGSSQRRLQKHFQKLSKAVETSFAEHVLLERRNEFLQRTNGEARVRRSTRSKVIGTARVMSYEDLEKARDERALQDAKSTSKRRSRTRIVDHNATNETSNVVQSSTD</sequence>
<protein>
    <submittedName>
        <fullName evidence="3">Uncharacterized protein</fullName>
    </submittedName>
</protein>
<accession>A0A6J3LSP0</accession>
<feature type="compositionally biased region" description="Polar residues" evidence="1">
    <location>
        <begin position="135"/>
        <end position="149"/>
    </location>
</feature>
<feature type="region of interest" description="Disordered" evidence="1">
    <location>
        <begin position="115"/>
        <end position="149"/>
    </location>
</feature>
<reference evidence="3" key="3">
    <citation type="submission" date="2025-08" db="UniProtKB">
        <authorList>
            <consortium name="RefSeq"/>
        </authorList>
    </citation>
    <scope>IDENTIFICATION</scope>
    <source>
        <strain evidence="3">CBS 342.82</strain>
    </source>
</reference>
<gene>
    <name evidence="3" type="ORF">K489DRAFT_413929</name>
</gene>
<evidence type="ECO:0000256" key="1">
    <source>
        <dbReference type="SAM" id="MobiDB-lite"/>
    </source>
</evidence>
<organism evidence="3">
    <name type="scientific">Dissoconium aciculare CBS 342.82</name>
    <dbReference type="NCBI Taxonomy" id="1314786"/>
    <lineage>
        <taxon>Eukaryota</taxon>
        <taxon>Fungi</taxon>
        <taxon>Dikarya</taxon>
        <taxon>Ascomycota</taxon>
        <taxon>Pezizomycotina</taxon>
        <taxon>Dothideomycetes</taxon>
        <taxon>Dothideomycetidae</taxon>
        <taxon>Mycosphaerellales</taxon>
        <taxon>Dissoconiaceae</taxon>
        <taxon>Dissoconium</taxon>
    </lineage>
</organism>
<name>A0A6J3LSP0_9PEZI</name>
<dbReference type="OrthoDB" id="4357141at2759"/>
<proteinExistence type="predicted"/>
<dbReference type="Proteomes" id="UP000504637">
    <property type="component" value="Unplaced"/>
</dbReference>
<keyword evidence="2" id="KW-1185">Reference proteome</keyword>
<reference evidence="3" key="1">
    <citation type="submission" date="2020-01" db="EMBL/GenBank/DDBJ databases">
        <authorList>
            <consortium name="DOE Joint Genome Institute"/>
            <person name="Haridas S."/>
            <person name="Albert R."/>
            <person name="Binder M."/>
            <person name="Bloem J."/>
            <person name="Labutti K."/>
            <person name="Salamov A."/>
            <person name="Andreopoulos B."/>
            <person name="Baker S.E."/>
            <person name="Barry K."/>
            <person name="Bills G."/>
            <person name="Bluhm B.H."/>
            <person name="Cannon C."/>
            <person name="Castanera R."/>
            <person name="Culley D.E."/>
            <person name="Daum C."/>
            <person name="Ezra D."/>
            <person name="Gonzalez J.B."/>
            <person name="Henrissat B."/>
            <person name="Kuo A."/>
            <person name="Liang C."/>
            <person name="Lipzen A."/>
            <person name="Lutzoni F."/>
            <person name="Magnuson J."/>
            <person name="Mondo S."/>
            <person name="Nolan M."/>
            <person name="Ohm R."/>
            <person name="Pangilinan J."/>
            <person name="Park H.-J."/>
            <person name="Ramirez L."/>
            <person name="Alfaro M."/>
            <person name="Sun H."/>
            <person name="Tritt A."/>
            <person name="Yoshinaga Y."/>
            <person name="Zwiers L.-H."/>
            <person name="Turgeon B.G."/>
            <person name="Goodwin S.B."/>
            <person name="Spatafora J.W."/>
            <person name="Crous P.W."/>
            <person name="Grigoriev I.V."/>
        </authorList>
    </citation>
    <scope>NUCLEOTIDE SEQUENCE</scope>
    <source>
        <strain evidence="3">CBS 342.82</strain>
    </source>
</reference>
<dbReference type="RefSeq" id="XP_033455345.1">
    <property type="nucleotide sequence ID" value="XM_033608105.1"/>
</dbReference>
<evidence type="ECO:0000313" key="3">
    <source>
        <dbReference type="RefSeq" id="XP_033455345.1"/>
    </source>
</evidence>
<dbReference type="GeneID" id="54365904"/>
<reference evidence="3" key="2">
    <citation type="submission" date="2020-04" db="EMBL/GenBank/DDBJ databases">
        <authorList>
            <consortium name="NCBI Genome Project"/>
        </authorList>
    </citation>
    <scope>NUCLEOTIDE SEQUENCE</scope>
    <source>
        <strain evidence="3">CBS 342.82</strain>
    </source>
</reference>
<evidence type="ECO:0000313" key="2">
    <source>
        <dbReference type="Proteomes" id="UP000504637"/>
    </source>
</evidence>
<dbReference type="AlphaFoldDB" id="A0A6J3LSP0"/>